<protein>
    <recommendedName>
        <fullName evidence="2">Transposase, YhgA-like</fullName>
    </recommendedName>
</protein>
<sequence>MRLTGPQRVEVHAKGVRMRRYSGDDTLAAPGILRNPVPVRALFDRRAAHRATLRNLLQREGYEDLASVLRAGARKGKAEGKIEGRAEGLSEGKAEGLFEGKAEGLIEAIFDTLAVRDIEIDAETRARIRNCRDANRLKAWLRKAVMAESLSDIF</sequence>
<accession>A0A450WLN0</accession>
<dbReference type="AlphaFoldDB" id="A0A450WLN0"/>
<name>A0A450WLN0_9GAMM</name>
<organism evidence="1">
    <name type="scientific">Candidatus Kentrum sp. LPFa</name>
    <dbReference type="NCBI Taxonomy" id="2126335"/>
    <lineage>
        <taxon>Bacteria</taxon>
        <taxon>Pseudomonadati</taxon>
        <taxon>Pseudomonadota</taxon>
        <taxon>Gammaproteobacteria</taxon>
        <taxon>Candidatus Kentrum</taxon>
    </lineage>
</organism>
<reference evidence="1" key="1">
    <citation type="submission" date="2019-02" db="EMBL/GenBank/DDBJ databases">
        <authorList>
            <person name="Gruber-Vodicka R. H."/>
            <person name="Seah K. B. B."/>
        </authorList>
    </citation>
    <scope>NUCLEOTIDE SEQUENCE</scope>
    <source>
        <strain evidence="1">BECK_S313</strain>
    </source>
</reference>
<evidence type="ECO:0000313" key="1">
    <source>
        <dbReference type="EMBL" id="VFK17957.1"/>
    </source>
</evidence>
<dbReference type="EMBL" id="CAADFK010000129">
    <property type="protein sequence ID" value="VFK17957.1"/>
    <property type="molecule type" value="Genomic_DNA"/>
</dbReference>
<gene>
    <name evidence="1" type="ORF">BECKLPF1236B_GA0070989_11298</name>
</gene>
<proteinExistence type="predicted"/>
<evidence type="ECO:0008006" key="2">
    <source>
        <dbReference type="Google" id="ProtNLM"/>
    </source>
</evidence>